<dbReference type="RefSeq" id="WP_181584460.1">
    <property type="nucleotide sequence ID" value="NZ_CP059399.1"/>
</dbReference>
<protein>
    <submittedName>
        <fullName evidence="2">HD domain-containing protein</fullName>
    </submittedName>
</protein>
<reference evidence="2 3" key="1">
    <citation type="submission" date="2020-07" db="EMBL/GenBank/DDBJ databases">
        <authorList>
            <person name="Zhuang K."/>
            <person name="Ran Y."/>
        </authorList>
    </citation>
    <scope>NUCLEOTIDE SEQUENCE [LARGE SCALE GENOMIC DNA]</scope>
    <source>
        <strain evidence="2 3">WCH-YHL-001</strain>
    </source>
</reference>
<dbReference type="AlphaFoldDB" id="A0A7D6VMN8"/>
<dbReference type="EMBL" id="CP059399">
    <property type="protein sequence ID" value="QLY33296.1"/>
    <property type="molecule type" value="Genomic_DNA"/>
</dbReference>
<name>A0A7D6VMN8_9NOCA</name>
<sequence>MEAALSDLLTPLTTARREHTLEVGRKVKRVAHRLPENLRSETVVSAYLHDVGYGYPDTGFHPIDGANLLAARGFSPIVCNLVAFHSASTVEAEVRGIEAEVFDRFRLVDVAGLDRATDLVWWADMTTGPNGELFTIDQRLSEIRDRYEAGSIVRTAIDRSEPLLRGAVQRVEGSM</sequence>
<evidence type="ECO:0000259" key="1">
    <source>
        <dbReference type="Pfam" id="PF01966"/>
    </source>
</evidence>
<feature type="domain" description="HD" evidence="1">
    <location>
        <begin position="17"/>
        <end position="92"/>
    </location>
</feature>
<organism evidence="2 3">
    <name type="scientific">Nocardia huaxiensis</name>
    <dbReference type="NCBI Taxonomy" id="2755382"/>
    <lineage>
        <taxon>Bacteria</taxon>
        <taxon>Bacillati</taxon>
        <taxon>Actinomycetota</taxon>
        <taxon>Actinomycetes</taxon>
        <taxon>Mycobacteriales</taxon>
        <taxon>Nocardiaceae</taxon>
        <taxon>Nocardia</taxon>
    </lineage>
</organism>
<dbReference type="Proteomes" id="UP000515512">
    <property type="component" value="Chromosome"/>
</dbReference>
<dbReference type="Pfam" id="PF01966">
    <property type="entry name" value="HD"/>
    <property type="match status" value="1"/>
</dbReference>
<dbReference type="CDD" id="cd00077">
    <property type="entry name" value="HDc"/>
    <property type="match status" value="1"/>
</dbReference>
<proteinExistence type="predicted"/>
<dbReference type="Gene3D" id="1.10.3210.10">
    <property type="entry name" value="Hypothetical protein af1432"/>
    <property type="match status" value="1"/>
</dbReference>
<evidence type="ECO:0000313" key="2">
    <source>
        <dbReference type="EMBL" id="QLY33296.1"/>
    </source>
</evidence>
<gene>
    <name evidence="2" type="ORF">H0264_14590</name>
</gene>
<accession>A0A7D6VMN8</accession>
<dbReference type="KEGG" id="nhu:H0264_14590"/>
<dbReference type="InterPro" id="IPR003607">
    <property type="entry name" value="HD/PDEase_dom"/>
</dbReference>
<dbReference type="SUPFAM" id="SSF109604">
    <property type="entry name" value="HD-domain/PDEase-like"/>
    <property type="match status" value="1"/>
</dbReference>
<evidence type="ECO:0000313" key="3">
    <source>
        <dbReference type="Proteomes" id="UP000515512"/>
    </source>
</evidence>
<keyword evidence="3" id="KW-1185">Reference proteome</keyword>
<dbReference type="InterPro" id="IPR006674">
    <property type="entry name" value="HD_domain"/>
</dbReference>